<evidence type="ECO:0000256" key="4">
    <source>
        <dbReference type="ARBA" id="ARBA00022540"/>
    </source>
</evidence>
<keyword evidence="5" id="KW-0853">WD repeat</keyword>
<dbReference type="PIRSF" id="PIRSF017222">
    <property type="entry name" value="eIF2A"/>
    <property type="match status" value="1"/>
</dbReference>
<dbReference type="GO" id="GO:0000049">
    <property type="term" value="F:tRNA binding"/>
    <property type="evidence" value="ECO:0007669"/>
    <property type="project" value="UniProtKB-UniRule"/>
</dbReference>
<dbReference type="FunFam" id="2.130.10.10:FF:000149">
    <property type="entry name" value="Eukaryotic translation initiation factor 2A"/>
    <property type="match status" value="1"/>
</dbReference>
<feature type="domain" description="Translation initiation factor beta propellor-like" evidence="12">
    <location>
        <begin position="229"/>
        <end position="424"/>
    </location>
</feature>
<feature type="compositionally biased region" description="Low complexity" evidence="11">
    <location>
        <begin position="556"/>
        <end position="576"/>
    </location>
</feature>
<reference evidence="13" key="1">
    <citation type="submission" date="2021-05" db="EMBL/GenBank/DDBJ databases">
        <authorList>
            <person name="Alioto T."/>
            <person name="Alioto T."/>
            <person name="Gomez Garrido J."/>
        </authorList>
    </citation>
    <scope>NUCLEOTIDE SEQUENCE</scope>
</reference>
<dbReference type="GO" id="GO:0003729">
    <property type="term" value="F:mRNA binding"/>
    <property type="evidence" value="ECO:0007669"/>
    <property type="project" value="TreeGrafter"/>
</dbReference>
<dbReference type="Pfam" id="PF08662">
    <property type="entry name" value="eIF2A"/>
    <property type="match status" value="1"/>
</dbReference>
<feature type="compositionally biased region" description="Basic residues" evidence="11">
    <location>
        <begin position="511"/>
        <end position="523"/>
    </location>
</feature>
<proteinExistence type="inferred from homology"/>
<dbReference type="InterPro" id="IPR013979">
    <property type="entry name" value="TIF_beta_prop-like"/>
</dbReference>
<feature type="region of interest" description="Disordered" evidence="11">
    <location>
        <begin position="445"/>
        <end position="582"/>
    </location>
</feature>
<dbReference type="EMBL" id="HBUF01089373">
    <property type="protein sequence ID" value="CAG6635284.1"/>
    <property type="molecule type" value="Transcribed_RNA"/>
</dbReference>
<feature type="compositionally biased region" description="Basic and acidic residues" evidence="11">
    <location>
        <begin position="465"/>
        <end position="475"/>
    </location>
</feature>
<evidence type="ECO:0000313" key="13">
    <source>
        <dbReference type="EMBL" id="CAG6635284.1"/>
    </source>
</evidence>
<dbReference type="EMBL" id="HBUF01089376">
    <property type="protein sequence ID" value="CAG6635290.1"/>
    <property type="molecule type" value="Transcribed_RNA"/>
</dbReference>
<dbReference type="EMBL" id="HBUF01089375">
    <property type="protein sequence ID" value="CAG6635288.1"/>
    <property type="molecule type" value="Transcribed_RNA"/>
</dbReference>
<comment type="function">
    <text evidence="1 10">Functions in the early steps of protein synthesis of a small number of specific mRNAs. Acts by directing the binding of methionyl-tRNAi to 40S ribosomal subunits. In contrast to the eIF-2 complex, it binds methionyl-tRNAi to 40S subunits in a codon-dependent manner, whereas the eIF-2 complex binds methionyl-tRNAi to 40S subunits in a GTP-dependent manner.</text>
</comment>
<evidence type="ECO:0000256" key="6">
    <source>
        <dbReference type="ARBA" id="ARBA00022737"/>
    </source>
</evidence>
<dbReference type="PANTHER" id="PTHR13227">
    <property type="entry name" value="EUKARYOTIC TRANSLATION INITIATION FACTOR 2A"/>
    <property type="match status" value="1"/>
</dbReference>
<name>A0A8D8VVL2_9HEMI</name>
<sequence>MVPNGHGQQKYDLKMASVVPTVAVRGSTGISINHGPPSYELVSAFHKDESKSCKAMLFSPLGEYFAWLNGKEIQIASTSTWKVIAKIDRPKAFQIEFSPKGTYILAWEQFSVSDANPQGSPNLNIYKSATGEFVKAFMQKKNSNWAPNWTPDESICARLVNSELQFYKVPDFETIVTKVTVPNINSFSLSPENDPFHVLCYVVGKAGQPSAGRLFQYPNIDLNAPLANKSFFQADKVDMLWNKKGSGVLLLVSTDVDKTNASYYGKQSLHFISTKGETALVVLGKEGPIYEVEWSPTSTEFCVIYGFMPAKATLYNLKCEPVYEFGQAPRNTIHFNPQGNILLLAGFGNLNGNVETWDVRQRKLIAKLDAPDTTLLHWSPNGEHFMTATTAPRLRTGNGFKIWHYSGALLYERPWNKQEELWEVLWQRFSPSTFRPPTISYKPVEGIQSSQPLPSKQAYVPPSQRGRDVTFRLRDENDEITGISNDTNKTKLPVGLSQTSAPGTGQTKASIKLKKKREAKRSAKQQAETNSDGQTKDSTTNGTADHHHSTSKPASGAGAPREGRTGAATAAGGTAPSFNRDDVDPEVLKKIKKVRASLNQISKLKEAKKAGKQLEVNQMNKIDKEAELTKELNSLLVL</sequence>
<dbReference type="GO" id="GO:0022627">
    <property type="term" value="C:cytosolic small ribosomal subunit"/>
    <property type="evidence" value="ECO:0007669"/>
    <property type="project" value="TreeGrafter"/>
</dbReference>
<evidence type="ECO:0000256" key="2">
    <source>
        <dbReference type="ARBA" id="ARBA00009573"/>
    </source>
</evidence>
<dbReference type="EMBL" id="HBUF01089374">
    <property type="protein sequence ID" value="CAG6635286.1"/>
    <property type="molecule type" value="Transcribed_RNA"/>
</dbReference>
<comment type="similarity">
    <text evidence="2 10">Belongs to the WD repeat EIF2A family.</text>
</comment>
<dbReference type="PANTHER" id="PTHR13227:SF0">
    <property type="entry name" value="EUKARYOTIC TRANSLATION INITIATION FACTOR 2A"/>
    <property type="match status" value="1"/>
</dbReference>
<evidence type="ECO:0000256" key="3">
    <source>
        <dbReference type="ARBA" id="ARBA00013819"/>
    </source>
</evidence>
<keyword evidence="8 10" id="KW-0648">Protein biosynthesis</keyword>
<organism evidence="13">
    <name type="scientific">Cacopsylla melanoneura</name>
    <dbReference type="NCBI Taxonomy" id="428564"/>
    <lineage>
        <taxon>Eukaryota</taxon>
        <taxon>Metazoa</taxon>
        <taxon>Ecdysozoa</taxon>
        <taxon>Arthropoda</taxon>
        <taxon>Hexapoda</taxon>
        <taxon>Insecta</taxon>
        <taxon>Pterygota</taxon>
        <taxon>Neoptera</taxon>
        <taxon>Paraneoptera</taxon>
        <taxon>Hemiptera</taxon>
        <taxon>Sternorrhyncha</taxon>
        <taxon>Psylloidea</taxon>
        <taxon>Psyllidae</taxon>
        <taxon>Psyllinae</taxon>
        <taxon>Cacopsylla</taxon>
    </lineage>
</organism>
<dbReference type="GO" id="GO:0043022">
    <property type="term" value="F:ribosome binding"/>
    <property type="evidence" value="ECO:0007669"/>
    <property type="project" value="UniProtKB-UniRule"/>
</dbReference>
<feature type="compositionally biased region" description="Polar residues" evidence="11">
    <location>
        <begin position="496"/>
        <end position="509"/>
    </location>
</feature>
<feature type="compositionally biased region" description="Polar residues" evidence="11">
    <location>
        <begin position="524"/>
        <end position="543"/>
    </location>
</feature>
<dbReference type="GO" id="GO:0003743">
    <property type="term" value="F:translation initiation factor activity"/>
    <property type="evidence" value="ECO:0007669"/>
    <property type="project" value="UniProtKB-UniRule"/>
</dbReference>
<dbReference type="Gene3D" id="2.130.10.10">
    <property type="entry name" value="YVTN repeat-like/Quinoprotein amine dehydrogenase"/>
    <property type="match status" value="1"/>
</dbReference>
<dbReference type="AlphaFoldDB" id="A0A8D8VVL2"/>
<accession>A0A8D8VVL2</accession>
<evidence type="ECO:0000256" key="7">
    <source>
        <dbReference type="ARBA" id="ARBA00022845"/>
    </source>
</evidence>
<dbReference type="InterPro" id="IPR015943">
    <property type="entry name" value="WD40/YVTN_repeat-like_dom_sf"/>
</dbReference>
<protein>
    <recommendedName>
        <fullName evidence="3 10">Eukaryotic translation initiation factor 2A</fullName>
        <shortName evidence="10">eIF-2A</shortName>
    </recommendedName>
</protein>
<keyword evidence="9" id="KW-0175">Coiled coil</keyword>
<evidence type="ECO:0000259" key="12">
    <source>
        <dbReference type="Pfam" id="PF08662"/>
    </source>
</evidence>
<evidence type="ECO:0000256" key="8">
    <source>
        <dbReference type="ARBA" id="ARBA00022917"/>
    </source>
</evidence>
<keyword evidence="7 10" id="KW-0810">Translation regulation</keyword>
<dbReference type="SUPFAM" id="SSF82171">
    <property type="entry name" value="DPP6 N-terminal domain-like"/>
    <property type="match status" value="1"/>
</dbReference>
<evidence type="ECO:0000256" key="10">
    <source>
        <dbReference type="PIRNR" id="PIRNR017222"/>
    </source>
</evidence>
<evidence type="ECO:0000256" key="1">
    <source>
        <dbReference type="ARBA" id="ARBA00003993"/>
    </source>
</evidence>
<evidence type="ECO:0000256" key="5">
    <source>
        <dbReference type="ARBA" id="ARBA00022574"/>
    </source>
</evidence>
<keyword evidence="6" id="KW-0677">Repeat</keyword>
<dbReference type="GO" id="GO:0006417">
    <property type="term" value="P:regulation of translation"/>
    <property type="evidence" value="ECO:0007669"/>
    <property type="project" value="UniProtKB-KW"/>
</dbReference>
<evidence type="ECO:0000256" key="11">
    <source>
        <dbReference type="SAM" id="MobiDB-lite"/>
    </source>
</evidence>
<dbReference type="InterPro" id="IPR011387">
    <property type="entry name" value="TIF2A"/>
</dbReference>
<evidence type="ECO:0000256" key="9">
    <source>
        <dbReference type="ARBA" id="ARBA00023054"/>
    </source>
</evidence>
<keyword evidence="4 10" id="KW-0396">Initiation factor</keyword>